<reference evidence="2" key="1">
    <citation type="submission" date="2020-07" db="EMBL/GenBank/DDBJ databases">
        <title>Huge and variable diversity of episymbiotic CPR bacteria and DPANN archaea in groundwater ecosystems.</title>
        <authorList>
            <person name="He C.Y."/>
            <person name="Keren R."/>
            <person name="Whittaker M."/>
            <person name="Farag I.F."/>
            <person name="Doudna J."/>
            <person name="Cate J.H.D."/>
            <person name="Banfield J.F."/>
        </authorList>
    </citation>
    <scope>NUCLEOTIDE SEQUENCE</scope>
    <source>
        <strain evidence="2">NC_groundwater_1520_Pr4_B-0.1um_53_5</strain>
    </source>
</reference>
<evidence type="ECO:0000313" key="3">
    <source>
        <dbReference type="Proteomes" id="UP000736328"/>
    </source>
</evidence>
<dbReference type="AlphaFoldDB" id="A0A933MJS8"/>
<comment type="caution">
    <text evidence="2">The sequence shown here is derived from an EMBL/GenBank/DDBJ whole genome shotgun (WGS) entry which is preliminary data.</text>
</comment>
<evidence type="ECO:0000256" key="1">
    <source>
        <dbReference type="SAM" id="MobiDB-lite"/>
    </source>
</evidence>
<proteinExistence type="predicted"/>
<sequence>MPVKTSRTIAAQLNSAQVAISNTLTDPRIHKPMAEYGFSVARIKEGQKLYETARLSLNVHKALSGQQQYKTSEVNQITKNAYDVYQALAKIARAIWHKDKPRLEALGLHGKMPKTTDGFLTAAYVLFDNAAGPDVNLPTKGEGELADYGYTKAKLAAERLKIVALDKMNQAQEAAKGEAQNAARDQQAALNALNEWMSVFIKIAKVALRNKREYLEKIGVLARSGKTKAQRGAPKKAAETRARKKMK</sequence>
<dbReference type="Proteomes" id="UP000736328">
    <property type="component" value="Unassembled WGS sequence"/>
</dbReference>
<protein>
    <submittedName>
        <fullName evidence="2">Uncharacterized protein</fullName>
    </submittedName>
</protein>
<feature type="region of interest" description="Disordered" evidence="1">
    <location>
        <begin position="224"/>
        <end position="247"/>
    </location>
</feature>
<evidence type="ECO:0000313" key="2">
    <source>
        <dbReference type="EMBL" id="MBI4725631.1"/>
    </source>
</evidence>
<dbReference type="EMBL" id="JACQXR010000002">
    <property type="protein sequence ID" value="MBI4725631.1"/>
    <property type="molecule type" value="Genomic_DNA"/>
</dbReference>
<name>A0A933MJS8_UNCT6</name>
<gene>
    <name evidence="2" type="ORF">HY768_00135</name>
</gene>
<organism evidence="2 3">
    <name type="scientific">candidate division TA06 bacterium</name>
    <dbReference type="NCBI Taxonomy" id="2250710"/>
    <lineage>
        <taxon>Bacteria</taxon>
        <taxon>Bacteria division TA06</taxon>
    </lineage>
</organism>
<accession>A0A933MJS8</accession>